<dbReference type="CDD" id="cd19499">
    <property type="entry name" value="RecA-like_ClpB_Hsp104-like"/>
    <property type="match status" value="1"/>
</dbReference>
<dbReference type="GO" id="GO:0016887">
    <property type="term" value="F:ATP hydrolysis activity"/>
    <property type="evidence" value="ECO:0007669"/>
    <property type="project" value="InterPro"/>
</dbReference>
<keyword evidence="3 6" id="KW-0067">ATP-binding</keyword>
<dbReference type="GO" id="GO:0005737">
    <property type="term" value="C:cytoplasm"/>
    <property type="evidence" value="ECO:0007669"/>
    <property type="project" value="TreeGrafter"/>
</dbReference>
<reference evidence="9" key="2">
    <citation type="journal article" date="2021" name="PeerJ">
        <title>Extensive microbial diversity within the chicken gut microbiome revealed by metagenomics and culture.</title>
        <authorList>
            <person name="Gilroy R."/>
            <person name="Ravi A."/>
            <person name="Getino M."/>
            <person name="Pursley I."/>
            <person name="Horton D.L."/>
            <person name="Alikhan N.F."/>
            <person name="Baker D."/>
            <person name="Gharbi K."/>
            <person name="Hall N."/>
            <person name="Watson M."/>
            <person name="Adriaenssens E.M."/>
            <person name="Foster-Nyarko E."/>
            <person name="Jarju S."/>
            <person name="Secka A."/>
            <person name="Antonio M."/>
            <person name="Oren A."/>
            <person name="Chaudhuri R.R."/>
            <person name="La Ragione R."/>
            <person name="Hildebrand F."/>
            <person name="Pallen M.J."/>
        </authorList>
    </citation>
    <scope>NUCLEOTIDE SEQUENCE</scope>
    <source>
        <strain evidence="9">13361</strain>
    </source>
</reference>
<evidence type="ECO:0000256" key="6">
    <source>
        <dbReference type="RuleBase" id="RU004432"/>
    </source>
</evidence>
<dbReference type="Pfam" id="PF02861">
    <property type="entry name" value="Clp_N"/>
    <property type="match status" value="1"/>
</dbReference>
<dbReference type="SMART" id="SM00382">
    <property type="entry name" value="AAA"/>
    <property type="match status" value="2"/>
</dbReference>
<evidence type="ECO:0000256" key="3">
    <source>
        <dbReference type="ARBA" id="ARBA00022840"/>
    </source>
</evidence>
<dbReference type="InterPro" id="IPR036876">
    <property type="entry name" value="UVR_dom_sf"/>
</dbReference>
<evidence type="ECO:0000256" key="5">
    <source>
        <dbReference type="PROSITE-ProRule" id="PRU01251"/>
    </source>
</evidence>
<name>A0A9D0Z231_9FIRM</name>
<dbReference type="FunFam" id="3.40.50.300:FF:000025">
    <property type="entry name" value="ATP-dependent Clp protease subunit"/>
    <property type="match status" value="1"/>
</dbReference>
<dbReference type="Pfam" id="PF00004">
    <property type="entry name" value="AAA"/>
    <property type="match status" value="1"/>
</dbReference>
<dbReference type="PROSITE" id="PS51903">
    <property type="entry name" value="CLP_R"/>
    <property type="match status" value="1"/>
</dbReference>
<dbReference type="InterPro" id="IPR027417">
    <property type="entry name" value="P-loop_NTPase"/>
</dbReference>
<dbReference type="EMBL" id="DVFK01000057">
    <property type="protein sequence ID" value="HIQ67617.1"/>
    <property type="molecule type" value="Genomic_DNA"/>
</dbReference>
<evidence type="ECO:0000313" key="10">
    <source>
        <dbReference type="Proteomes" id="UP000886796"/>
    </source>
</evidence>
<dbReference type="Pfam" id="PF17871">
    <property type="entry name" value="AAA_lid_9"/>
    <property type="match status" value="1"/>
</dbReference>
<dbReference type="PROSITE" id="PS50151">
    <property type="entry name" value="UVR"/>
    <property type="match status" value="1"/>
</dbReference>
<dbReference type="SUPFAM" id="SSF81923">
    <property type="entry name" value="Double Clp-N motif"/>
    <property type="match status" value="2"/>
</dbReference>
<dbReference type="InterPro" id="IPR003593">
    <property type="entry name" value="AAA+_ATPase"/>
</dbReference>
<evidence type="ECO:0000313" key="9">
    <source>
        <dbReference type="EMBL" id="HIQ67617.1"/>
    </source>
</evidence>
<dbReference type="Gene3D" id="1.10.1780.10">
    <property type="entry name" value="Clp, N-terminal domain"/>
    <property type="match status" value="1"/>
</dbReference>
<organism evidence="9 10">
    <name type="scientific">Candidatus Faecousia excrementigallinarum</name>
    <dbReference type="NCBI Taxonomy" id="2840806"/>
    <lineage>
        <taxon>Bacteria</taxon>
        <taxon>Bacillati</taxon>
        <taxon>Bacillota</taxon>
        <taxon>Clostridia</taxon>
        <taxon>Eubacteriales</taxon>
        <taxon>Oscillospiraceae</taxon>
        <taxon>Faecousia</taxon>
    </lineage>
</organism>
<dbReference type="InterPro" id="IPR019489">
    <property type="entry name" value="Clp_ATPase_C"/>
</dbReference>
<dbReference type="SUPFAM" id="SSF46600">
    <property type="entry name" value="C-terminal UvrC-binding domain of UvrB"/>
    <property type="match status" value="1"/>
</dbReference>
<dbReference type="InterPro" id="IPR001270">
    <property type="entry name" value="ClpA/B"/>
</dbReference>
<keyword evidence="9" id="KW-0645">Protease</keyword>
<evidence type="ECO:0000256" key="4">
    <source>
        <dbReference type="ARBA" id="ARBA00023186"/>
    </source>
</evidence>
<dbReference type="Pfam" id="PF07724">
    <property type="entry name" value="AAA_2"/>
    <property type="match status" value="1"/>
</dbReference>
<dbReference type="CDD" id="cd00009">
    <property type="entry name" value="AAA"/>
    <property type="match status" value="1"/>
</dbReference>
<dbReference type="AlphaFoldDB" id="A0A9D0Z231"/>
<dbReference type="GO" id="GO:0005524">
    <property type="term" value="F:ATP binding"/>
    <property type="evidence" value="ECO:0007669"/>
    <property type="project" value="UniProtKB-KW"/>
</dbReference>
<protein>
    <submittedName>
        <fullName evidence="9">ATP-dependent Clp protease ATP-binding subunit</fullName>
    </submittedName>
</protein>
<keyword evidence="2 6" id="KW-0547">Nucleotide-binding</keyword>
<keyword evidence="9" id="KW-0378">Hydrolase</keyword>
<dbReference type="PANTHER" id="PTHR11638">
    <property type="entry name" value="ATP-DEPENDENT CLP PROTEASE"/>
    <property type="match status" value="1"/>
</dbReference>
<dbReference type="FunFam" id="3.40.50.300:FF:000010">
    <property type="entry name" value="Chaperone clpB 1, putative"/>
    <property type="match status" value="1"/>
</dbReference>
<keyword evidence="1 5" id="KW-0677">Repeat</keyword>
<feature type="domain" description="UVR" evidence="7">
    <location>
        <begin position="406"/>
        <end position="441"/>
    </location>
</feature>
<dbReference type="SUPFAM" id="SSF52540">
    <property type="entry name" value="P-loop containing nucleoside triphosphate hydrolases"/>
    <property type="match status" value="2"/>
</dbReference>
<dbReference type="InterPro" id="IPR001943">
    <property type="entry name" value="UVR_dom"/>
</dbReference>
<dbReference type="SMART" id="SM01086">
    <property type="entry name" value="ClpB_D2-small"/>
    <property type="match status" value="1"/>
</dbReference>
<dbReference type="Gene3D" id="1.10.8.60">
    <property type="match status" value="1"/>
</dbReference>
<dbReference type="InterPro" id="IPR050130">
    <property type="entry name" value="ClpA_ClpB"/>
</dbReference>
<dbReference type="InterPro" id="IPR018368">
    <property type="entry name" value="ClpA/B_CS1"/>
</dbReference>
<dbReference type="InterPro" id="IPR004176">
    <property type="entry name" value="Clp_R_N"/>
</dbReference>
<dbReference type="GO" id="GO:0006508">
    <property type="term" value="P:proteolysis"/>
    <property type="evidence" value="ECO:0007669"/>
    <property type="project" value="UniProtKB-KW"/>
</dbReference>
<evidence type="ECO:0000259" key="8">
    <source>
        <dbReference type="PROSITE" id="PS51903"/>
    </source>
</evidence>
<dbReference type="PRINTS" id="PR00300">
    <property type="entry name" value="CLPPROTEASEA"/>
</dbReference>
<dbReference type="InterPro" id="IPR028299">
    <property type="entry name" value="ClpA/B_CS2"/>
</dbReference>
<dbReference type="GO" id="GO:0034605">
    <property type="term" value="P:cellular response to heat"/>
    <property type="evidence" value="ECO:0007669"/>
    <property type="project" value="TreeGrafter"/>
</dbReference>
<sequence>MYFTVQTRKLLLEAARQARGMGHSYVGSVHVLLALGKDPGLSGSMLRGAGLDWGLSYSMAAVLWGKGSPCLPLPQGYTGVVRSILRGAGQEALALGSRQAEPEHVLLSLLRREGTQAATILRLNSVEREELFSRMVDYLYWERKSPPTRKKEGLSTKLLEQYCEDLVQKAAAMDPVIGRDQEIEAVIGILCRKNKNNPALVGEPGVGKTAIAEGLAQRMGAGNVPPALRDKRLVSLNMANLVAGTKYRGEFEERVRDMLAEIRRSGDIILFVDEMHTIVGAGAAEGAIDAANIFKPALGRGELQMLGATTLEEYRKYIEKDPALERRFRPVRVEEPSREATLEILRGLKPGLEQHHHLRITEEALGEAVRLSVRYLPEQFLPDKAIDLLDEGAAHVRLEQQYGGKRWLRQELEQELHQAVEEKRYERAAELQDRVQKLSAKSTERLRGRAVTGGDIAWAVSARTGIPVGRLTADERQRLLGLEETLSQRVLGQPEAVAAVAQTVRSGLSGLRDENRPVACLLLTGPTGVGKTELCRGLAQELYGSVDAMIRLDMSEYMEKHTVARLIGAPPGYVGYEDGGKLTEAVRRRPYCLVLLDELEKAHPDVAGILLQIMEEGVLTDSTGRKVSFRNAIVAMTCNLGGEIRSDGLGFQPEGRKTQTDAALRQHFTPEFLGRLDKIVCFHPLQEESMTSIAEKFLAAIRQRAKERGIALQFPRELAAHLGRQGKAKGGARQIRRVVEQQVEEPLAVYLLKCGKKPGKIRVSLKGEQVEFLG</sequence>
<dbReference type="Gene3D" id="3.40.50.300">
    <property type="entry name" value="P-loop containing nucleotide triphosphate hydrolases"/>
    <property type="match status" value="3"/>
</dbReference>
<accession>A0A9D0Z231</accession>
<proteinExistence type="inferred from homology"/>
<dbReference type="InterPro" id="IPR041546">
    <property type="entry name" value="ClpA/ClpB_AAA_lid"/>
</dbReference>
<comment type="caution">
    <text evidence="9">The sequence shown here is derived from an EMBL/GenBank/DDBJ whole genome shotgun (WGS) entry which is preliminary data.</text>
</comment>
<dbReference type="PROSITE" id="PS00870">
    <property type="entry name" value="CLPAB_1"/>
    <property type="match status" value="1"/>
</dbReference>
<keyword evidence="4 6" id="KW-0143">Chaperone</keyword>
<feature type="domain" description="Clp R" evidence="8">
    <location>
        <begin position="1"/>
        <end position="145"/>
    </location>
</feature>
<dbReference type="InterPro" id="IPR003959">
    <property type="entry name" value="ATPase_AAA_core"/>
</dbReference>
<dbReference type="Pfam" id="PF10431">
    <property type="entry name" value="ClpB_D2-small"/>
    <property type="match status" value="1"/>
</dbReference>
<dbReference type="InterPro" id="IPR036628">
    <property type="entry name" value="Clp_N_dom_sf"/>
</dbReference>
<dbReference type="PANTHER" id="PTHR11638:SF175">
    <property type="entry name" value="ATP-DEPENDENT CLP PROTEASE, ATP-BINDING SUBUNIT CLPC"/>
    <property type="match status" value="1"/>
</dbReference>
<dbReference type="PROSITE" id="PS00871">
    <property type="entry name" value="CLPAB_2"/>
    <property type="match status" value="1"/>
</dbReference>
<dbReference type="GO" id="GO:0008233">
    <property type="term" value="F:peptidase activity"/>
    <property type="evidence" value="ECO:0007669"/>
    <property type="project" value="UniProtKB-KW"/>
</dbReference>
<evidence type="ECO:0000259" key="7">
    <source>
        <dbReference type="PROSITE" id="PS50151"/>
    </source>
</evidence>
<reference evidence="9" key="1">
    <citation type="submission" date="2020-10" db="EMBL/GenBank/DDBJ databases">
        <authorList>
            <person name="Gilroy R."/>
        </authorList>
    </citation>
    <scope>NUCLEOTIDE SEQUENCE</scope>
    <source>
        <strain evidence="9">13361</strain>
    </source>
</reference>
<evidence type="ECO:0000256" key="2">
    <source>
        <dbReference type="ARBA" id="ARBA00022741"/>
    </source>
</evidence>
<dbReference type="Proteomes" id="UP000886796">
    <property type="component" value="Unassembled WGS sequence"/>
</dbReference>
<gene>
    <name evidence="9" type="ORF">IAB74_03800</name>
</gene>
<comment type="similarity">
    <text evidence="6">Belongs to the ClpA/ClpB family.</text>
</comment>
<evidence type="ECO:0000256" key="1">
    <source>
        <dbReference type="ARBA" id="ARBA00022737"/>
    </source>
</evidence>